<comment type="caution">
    <text evidence="1">The sequence shown here is derived from an EMBL/GenBank/DDBJ whole genome shotgun (WGS) entry which is preliminary data.</text>
</comment>
<dbReference type="PANTHER" id="PTHR38588">
    <property type="entry name" value="BLL0334 PROTEIN"/>
    <property type="match status" value="1"/>
</dbReference>
<dbReference type="PANTHER" id="PTHR38588:SF1">
    <property type="entry name" value="BLL0334 PROTEIN"/>
    <property type="match status" value="1"/>
</dbReference>
<dbReference type="SUPFAM" id="SSF55961">
    <property type="entry name" value="Bet v1-like"/>
    <property type="match status" value="1"/>
</dbReference>
<organism evidence="1 2">
    <name type="scientific">Oleomonas cavernae</name>
    <dbReference type="NCBI Taxonomy" id="2320859"/>
    <lineage>
        <taxon>Bacteria</taxon>
        <taxon>Pseudomonadati</taxon>
        <taxon>Pseudomonadota</taxon>
        <taxon>Alphaproteobacteria</taxon>
        <taxon>Acetobacterales</taxon>
        <taxon>Acetobacteraceae</taxon>
        <taxon>Oleomonas</taxon>
    </lineage>
</organism>
<keyword evidence="2" id="KW-1185">Reference proteome</keyword>
<dbReference type="Gene3D" id="3.30.530.20">
    <property type="match status" value="1"/>
</dbReference>
<protein>
    <submittedName>
        <fullName evidence="1">Carbon monoxide dehydrogenase</fullName>
    </submittedName>
</protein>
<dbReference type="Proteomes" id="UP000284605">
    <property type="component" value="Unassembled WGS sequence"/>
</dbReference>
<dbReference type="Pfam" id="PF06240">
    <property type="entry name" value="COXG"/>
    <property type="match status" value="1"/>
</dbReference>
<dbReference type="CDD" id="cd05018">
    <property type="entry name" value="CoxG"/>
    <property type="match status" value="1"/>
</dbReference>
<dbReference type="OrthoDB" id="9787428at2"/>
<accession>A0A418WIE4</accession>
<name>A0A418WIE4_9PROT</name>
<proteinExistence type="predicted"/>
<evidence type="ECO:0000313" key="2">
    <source>
        <dbReference type="Proteomes" id="UP000284605"/>
    </source>
</evidence>
<gene>
    <name evidence="1" type="ORF">D3874_25030</name>
</gene>
<reference evidence="1 2" key="1">
    <citation type="submission" date="2018-09" db="EMBL/GenBank/DDBJ databases">
        <authorList>
            <person name="Zhu H."/>
        </authorList>
    </citation>
    <scope>NUCLEOTIDE SEQUENCE [LARGE SCALE GENOMIC DNA]</scope>
    <source>
        <strain evidence="1 2">K1W22B-8</strain>
    </source>
</reference>
<dbReference type="InterPro" id="IPR010419">
    <property type="entry name" value="CO_DH_gsu"/>
</dbReference>
<dbReference type="AlphaFoldDB" id="A0A418WIE4"/>
<dbReference type="EMBL" id="QYUK01000011">
    <property type="protein sequence ID" value="RJF89826.1"/>
    <property type="molecule type" value="Genomic_DNA"/>
</dbReference>
<evidence type="ECO:0000313" key="1">
    <source>
        <dbReference type="EMBL" id="RJF89826.1"/>
    </source>
</evidence>
<sequence length="190" mass="19956">MEMIGAQRVNAPQQAVWEALNDTEVLRQCIPGCESITRVSPTNLEALVTLRIGPVKTSFKGAVTLSDINPPNGYTIKGEGNGGSAGQARGGAKVWLVREGGATVLNYAVNAEVSGKLAQLGARLIDATAKKLADDFFEKLGDIVAPPTAEVLAIREARGPFIWRLIKALVRGIRRLLGGGTSKPTGNPAG</sequence>
<dbReference type="InterPro" id="IPR023393">
    <property type="entry name" value="START-like_dom_sf"/>
</dbReference>